<name>A0A6F8STD7_9GAMM</name>
<organism evidence="1 2">
    <name type="scientific">Vreelandella aquamarina</name>
    <dbReference type="NCBI Taxonomy" id="77097"/>
    <lineage>
        <taxon>Bacteria</taxon>
        <taxon>Pseudomonadati</taxon>
        <taxon>Pseudomonadota</taxon>
        <taxon>Gammaproteobacteria</taxon>
        <taxon>Oceanospirillales</taxon>
        <taxon>Halomonadaceae</taxon>
        <taxon>Vreelandella</taxon>
    </lineage>
</organism>
<accession>A0A6F8STD7</accession>
<proteinExistence type="predicted"/>
<evidence type="ECO:0000313" key="2">
    <source>
        <dbReference type="Proteomes" id="UP000503197"/>
    </source>
</evidence>
<dbReference type="EMBL" id="AP022821">
    <property type="protein sequence ID" value="BCA90972.1"/>
    <property type="molecule type" value="Genomic_DNA"/>
</dbReference>
<sequence length="59" mass="6424">MIPQVAKVAKGAVSRVDREGAPELVRRKAPVQPTLGSKRIEAINDRISRKSSDSVVLSR</sequence>
<evidence type="ECO:0000313" key="1">
    <source>
        <dbReference type="EMBL" id="BCA90972.1"/>
    </source>
</evidence>
<gene>
    <name evidence="1" type="ORF">HMSLTHF_07470</name>
</gene>
<dbReference type="Proteomes" id="UP000503197">
    <property type="component" value="Chromosome"/>
</dbReference>
<protein>
    <submittedName>
        <fullName evidence="1">Uncharacterized protein</fullName>
    </submittedName>
</protein>
<dbReference type="AlphaFoldDB" id="A0A6F8STD7"/>
<reference evidence="1 2" key="1">
    <citation type="submission" date="2020-02" db="EMBL/GenBank/DDBJ databases">
        <title>Complete Genome Sequence of Halomonas meridiana strain BAA-801, Isolated from Deep Sea Thermal Vent.</title>
        <authorList>
            <person name="Takahashi Y."/>
            <person name="Takahashi H."/>
            <person name="Galipon J."/>
            <person name="Arakawa K."/>
        </authorList>
    </citation>
    <scope>NUCLEOTIDE SEQUENCE [LARGE SCALE GENOMIC DNA]</scope>
    <source>
        <strain evidence="1 2">Slthf1</strain>
    </source>
</reference>